<dbReference type="OrthoDB" id="5422107at2759"/>
<keyword evidence="3" id="KW-1185">Reference proteome</keyword>
<comment type="caution">
    <text evidence="2">The sequence shown here is derived from an EMBL/GenBank/DDBJ whole genome shotgun (WGS) entry which is preliminary data.</text>
</comment>
<evidence type="ECO:0000313" key="3">
    <source>
        <dbReference type="Proteomes" id="UP000462212"/>
    </source>
</evidence>
<protein>
    <submittedName>
        <fullName evidence="2">Uncharacterized protein</fullName>
    </submittedName>
</protein>
<evidence type="ECO:0000256" key="1">
    <source>
        <dbReference type="SAM" id="MobiDB-lite"/>
    </source>
</evidence>
<dbReference type="Proteomes" id="UP000462212">
    <property type="component" value="Unassembled WGS sequence"/>
</dbReference>
<dbReference type="EMBL" id="QGMJ01000200">
    <property type="protein sequence ID" value="TVY39981.1"/>
    <property type="molecule type" value="Genomic_DNA"/>
</dbReference>
<accession>A0A8H8RS90</accession>
<evidence type="ECO:0000313" key="2">
    <source>
        <dbReference type="EMBL" id="TVY39981.1"/>
    </source>
</evidence>
<feature type="non-terminal residue" evidence="2">
    <location>
        <position position="115"/>
    </location>
</feature>
<reference evidence="2 3" key="1">
    <citation type="submission" date="2018-05" db="EMBL/GenBank/DDBJ databases">
        <title>Genome sequencing and assembly of the regulated plant pathogen Lachnellula willkommii and related sister species for the development of diagnostic species identification markers.</title>
        <authorList>
            <person name="Giroux E."/>
            <person name="Bilodeau G."/>
        </authorList>
    </citation>
    <scope>NUCLEOTIDE SEQUENCE [LARGE SCALE GENOMIC DNA]</scope>
    <source>
        <strain evidence="2 3">CBS 197.66</strain>
    </source>
</reference>
<proteinExistence type="predicted"/>
<gene>
    <name evidence="2" type="ORF">LSUB1_G002017</name>
</gene>
<dbReference type="AlphaFoldDB" id="A0A8H8RS90"/>
<feature type="region of interest" description="Disordered" evidence="1">
    <location>
        <begin position="1"/>
        <end position="37"/>
    </location>
</feature>
<feature type="region of interest" description="Disordered" evidence="1">
    <location>
        <begin position="52"/>
        <end position="115"/>
    </location>
</feature>
<organism evidence="2 3">
    <name type="scientific">Lachnellula subtilissima</name>
    <dbReference type="NCBI Taxonomy" id="602034"/>
    <lineage>
        <taxon>Eukaryota</taxon>
        <taxon>Fungi</taxon>
        <taxon>Dikarya</taxon>
        <taxon>Ascomycota</taxon>
        <taxon>Pezizomycotina</taxon>
        <taxon>Leotiomycetes</taxon>
        <taxon>Helotiales</taxon>
        <taxon>Lachnaceae</taxon>
        <taxon>Lachnellula</taxon>
    </lineage>
</organism>
<sequence length="115" mass="12945">HHPKCRQEPIPTCPTSSDELPVGQRSKSATPFTRSPRILEVQQRAAFCTPRADLLRQSQGKKAKKLERAQNQARRRAIEKAMEQEGEVEMTDAPKTTKSKSAKEADDKMEVDDIS</sequence>
<name>A0A8H8RS90_9HELO</name>